<reference evidence="1" key="2">
    <citation type="submission" date="2015-06" db="UniProtKB">
        <authorList>
            <consortium name="EnsemblMetazoa"/>
        </authorList>
    </citation>
    <scope>IDENTIFICATION</scope>
</reference>
<name>T1JTK7_TETUR</name>
<evidence type="ECO:0000313" key="1">
    <source>
        <dbReference type="EnsemblMetazoa" id="tetur01g14490.1"/>
    </source>
</evidence>
<sequence length="190" mass="21638">MLTAISLAVVSPSNVTLTDDNGTLLNLDFSDIDESSSIGSDSEFNQESTIVLYLIDTVKFDSVDEERPRTLANAKYIGSLRRRYSTADLSKYLLTYNGRKVSRDREFNNYQIERLIGQDKEKKILASLNVQKKAPIGRKIIRLALAQSYNRGKQRTIWLTYDAIWKGSPLKHLGQARTLEGWAMMWTDPQ</sequence>
<dbReference type="HOGENOM" id="CLU_1429738_0_0_1"/>
<accession>T1JTK7</accession>
<organism evidence="1 2">
    <name type="scientific">Tetranychus urticae</name>
    <name type="common">Two-spotted spider mite</name>
    <dbReference type="NCBI Taxonomy" id="32264"/>
    <lineage>
        <taxon>Eukaryota</taxon>
        <taxon>Metazoa</taxon>
        <taxon>Ecdysozoa</taxon>
        <taxon>Arthropoda</taxon>
        <taxon>Chelicerata</taxon>
        <taxon>Arachnida</taxon>
        <taxon>Acari</taxon>
        <taxon>Acariformes</taxon>
        <taxon>Trombidiformes</taxon>
        <taxon>Prostigmata</taxon>
        <taxon>Eleutherengona</taxon>
        <taxon>Raphignathae</taxon>
        <taxon>Tetranychoidea</taxon>
        <taxon>Tetranychidae</taxon>
        <taxon>Tetranychus</taxon>
    </lineage>
</organism>
<reference evidence="2" key="1">
    <citation type="submission" date="2011-08" db="EMBL/GenBank/DDBJ databases">
        <authorList>
            <person name="Rombauts S."/>
        </authorList>
    </citation>
    <scope>NUCLEOTIDE SEQUENCE</scope>
    <source>
        <strain evidence="2">London</strain>
    </source>
</reference>
<dbReference type="EMBL" id="CAEY01000481">
    <property type="status" value="NOT_ANNOTATED_CDS"/>
    <property type="molecule type" value="Genomic_DNA"/>
</dbReference>
<evidence type="ECO:0000313" key="2">
    <source>
        <dbReference type="Proteomes" id="UP000015104"/>
    </source>
</evidence>
<keyword evidence="2" id="KW-1185">Reference proteome</keyword>
<dbReference type="EnsemblMetazoa" id="tetur01g14490.1">
    <property type="protein sequence ID" value="tetur01g14490.1"/>
    <property type="gene ID" value="tetur01g14490"/>
</dbReference>
<dbReference type="AlphaFoldDB" id="T1JTK7"/>
<dbReference type="Proteomes" id="UP000015104">
    <property type="component" value="Unassembled WGS sequence"/>
</dbReference>
<proteinExistence type="predicted"/>
<protein>
    <submittedName>
        <fullName evidence="1">Uncharacterized protein</fullName>
    </submittedName>
</protein>